<evidence type="ECO:0000256" key="5">
    <source>
        <dbReference type="ARBA" id="ARBA00023001"/>
    </source>
</evidence>
<feature type="signal peptide" evidence="15">
    <location>
        <begin position="1"/>
        <end position="16"/>
    </location>
</feature>
<keyword evidence="8 17" id="KW-0503">Monooxygenase</keyword>
<evidence type="ECO:0000256" key="7">
    <source>
        <dbReference type="ARBA" id="ARBA00023008"/>
    </source>
</evidence>
<keyword evidence="6" id="KW-0560">Oxidoreductase</keyword>
<dbReference type="OrthoDB" id="4849160at2759"/>
<evidence type="ECO:0000256" key="3">
    <source>
        <dbReference type="ARBA" id="ARBA00022525"/>
    </source>
</evidence>
<dbReference type="GO" id="GO:0004497">
    <property type="term" value="F:monooxygenase activity"/>
    <property type="evidence" value="ECO:0007669"/>
    <property type="project" value="UniProtKB-KW"/>
</dbReference>
<keyword evidence="5" id="KW-0136">Cellulose degradation</keyword>
<evidence type="ECO:0000256" key="9">
    <source>
        <dbReference type="ARBA" id="ARBA00023157"/>
    </source>
</evidence>
<evidence type="ECO:0000256" key="2">
    <source>
        <dbReference type="ARBA" id="ARBA00004613"/>
    </source>
</evidence>
<feature type="chain" id="PRO_5040193456" description="lytic cellulose monooxygenase (C4-dehydrogenating)" evidence="15">
    <location>
        <begin position="17"/>
        <end position="246"/>
    </location>
</feature>
<evidence type="ECO:0000256" key="12">
    <source>
        <dbReference type="ARBA" id="ARBA00044502"/>
    </source>
</evidence>
<comment type="cofactor">
    <cofactor evidence="1">
        <name>Cu(2+)</name>
        <dbReference type="ChEBI" id="CHEBI:29036"/>
    </cofactor>
</comment>
<keyword evidence="11" id="KW-0624">Polysaccharide degradation</keyword>
<accession>A0A9P4VS57</accession>
<evidence type="ECO:0000256" key="8">
    <source>
        <dbReference type="ARBA" id="ARBA00023033"/>
    </source>
</evidence>
<dbReference type="AlphaFoldDB" id="A0A9P4VS57"/>
<keyword evidence="10" id="KW-0119">Carbohydrate metabolism</keyword>
<dbReference type="PANTHER" id="PTHR33353:SF6">
    <property type="entry name" value="ENDOGLUCANASE IV"/>
    <property type="match status" value="1"/>
</dbReference>
<organism evidence="17 18">
    <name type="scientific">Patellaria atrata CBS 101060</name>
    <dbReference type="NCBI Taxonomy" id="1346257"/>
    <lineage>
        <taxon>Eukaryota</taxon>
        <taxon>Fungi</taxon>
        <taxon>Dikarya</taxon>
        <taxon>Ascomycota</taxon>
        <taxon>Pezizomycotina</taxon>
        <taxon>Dothideomycetes</taxon>
        <taxon>Dothideomycetes incertae sedis</taxon>
        <taxon>Patellariales</taxon>
        <taxon>Patellariaceae</taxon>
        <taxon>Patellaria</taxon>
    </lineage>
</organism>
<dbReference type="GO" id="GO:0005576">
    <property type="term" value="C:extracellular region"/>
    <property type="evidence" value="ECO:0007669"/>
    <property type="project" value="UniProtKB-SubCell"/>
</dbReference>
<evidence type="ECO:0000313" key="18">
    <source>
        <dbReference type="Proteomes" id="UP000799429"/>
    </source>
</evidence>
<name>A0A9P4VS57_9PEZI</name>
<dbReference type="GO" id="GO:0030245">
    <property type="term" value="P:cellulose catabolic process"/>
    <property type="evidence" value="ECO:0007669"/>
    <property type="project" value="UniProtKB-KW"/>
</dbReference>
<dbReference type="Gene3D" id="2.70.50.70">
    <property type="match status" value="1"/>
</dbReference>
<proteinExistence type="inferred from homology"/>
<keyword evidence="18" id="KW-1185">Reference proteome</keyword>
<keyword evidence="4" id="KW-0479">Metal-binding</keyword>
<evidence type="ECO:0000256" key="1">
    <source>
        <dbReference type="ARBA" id="ARBA00001973"/>
    </source>
</evidence>
<evidence type="ECO:0000259" key="16">
    <source>
        <dbReference type="Pfam" id="PF03443"/>
    </source>
</evidence>
<dbReference type="EC" id="1.14.99.56" evidence="14"/>
<dbReference type="EMBL" id="MU006093">
    <property type="protein sequence ID" value="KAF2840105.1"/>
    <property type="molecule type" value="Genomic_DNA"/>
</dbReference>
<evidence type="ECO:0000256" key="15">
    <source>
        <dbReference type="SAM" id="SignalP"/>
    </source>
</evidence>
<dbReference type="CDD" id="cd21175">
    <property type="entry name" value="LPMO_AA9"/>
    <property type="match status" value="1"/>
</dbReference>
<comment type="subcellular location">
    <subcellularLocation>
        <location evidence="2">Secreted</location>
    </subcellularLocation>
</comment>
<dbReference type="GO" id="GO:0046872">
    <property type="term" value="F:metal ion binding"/>
    <property type="evidence" value="ECO:0007669"/>
    <property type="project" value="UniProtKB-KW"/>
</dbReference>
<dbReference type="PANTHER" id="PTHR33353">
    <property type="entry name" value="PUTATIVE (AFU_ORTHOLOGUE AFUA_1G12560)-RELATED"/>
    <property type="match status" value="1"/>
</dbReference>
<keyword evidence="15" id="KW-0732">Signal</keyword>
<gene>
    <name evidence="17" type="ORF">M501DRAFT_952097</name>
</gene>
<dbReference type="Proteomes" id="UP000799429">
    <property type="component" value="Unassembled WGS sequence"/>
</dbReference>
<evidence type="ECO:0000256" key="6">
    <source>
        <dbReference type="ARBA" id="ARBA00023002"/>
    </source>
</evidence>
<evidence type="ECO:0000256" key="14">
    <source>
        <dbReference type="ARBA" id="ARBA00047174"/>
    </source>
</evidence>
<comment type="similarity">
    <text evidence="12">Belongs to the polysaccharide monooxygenase AA9 family.</text>
</comment>
<sequence>MKSLAAVIGCATLVAAHGWVDNATIGGQYYQPYQDPYMSPAPQRVSREVQGNGPVEDVTLPDLQCGGWSAGGVPGPSKPAALHANAKAGETVNLKWTLWPDSHKGPTITYMARCPDTGCNNWQPGTSAVWFKIQEEGRSGTSNTWATSPLEIAGNAGVNYKIPSCLKPGYYLVRHEIIALHGAWAPSGAQFYPNCHQLQVSGSGTTVPKSNLAAFPGTYKATDPGISYDMYNANPYTIPGPPVFSC</sequence>
<dbReference type="Pfam" id="PF03443">
    <property type="entry name" value="AA9"/>
    <property type="match status" value="1"/>
</dbReference>
<comment type="caution">
    <text evidence="17">The sequence shown here is derived from an EMBL/GenBank/DDBJ whole genome shotgun (WGS) entry which is preliminary data.</text>
</comment>
<reference evidence="17" key="1">
    <citation type="journal article" date="2020" name="Stud. Mycol.">
        <title>101 Dothideomycetes genomes: a test case for predicting lifestyles and emergence of pathogens.</title>
        <authorList>
            <person name="Haridas S."/>
            <person name="Albert R."/>
            <person name="Binder M."/>
            <person name="Bloem J."/>
            <person name="Labutti K."/>
            <person name="Salamov A."/>
            <person name="Andreopoulos B."/>
            <person name="Baker S."/>
            <person name="Barry K."/>
            <person name="Bills G."/>
            <person name="Bluhm B."/>
            <person name="Cannon C."/>
            <person name="Castanera R."/>
            <person name="Culley D."/>
            <person name="Daum C."/>
            <person name="Ezra D."/>
            <person name="Gonzalez J."/>
            <person name="Henrissat B."/>
            <person name="Kuo A."/>
            <person name="Liang C."/>
            <person name="Lipzen A."/>
            <person name="Lutzoni F."/>
            <person name="Magnuson J."/>
            <person name="Mondo S."/>
            <person name="Nolan M."/>
            <person name="Ohm R."/>
            <person name="Pangilinan J."/>
            <person name="Park H.-J."/>
            <person name="Ramirez L."/>
            <person name="Alfaro M."/>
            <person name="Sun H."/>
            <person name="Tritt A."/>
            <person name="Yoshinaga Y."/>
            <person name="Zwiers L.-H."/>
            <person name="Turgeon B."/>
            <person name="Goodwin S."/>
            <person name="Spatafora J."/>
            <person name="Crous P."/>
            <person name="Grigoriev I."/>
        </authorList>
    </citation>
    <scope>NUCLEOTIDE SEQUENCE</scope>
    <source>
        <strain evidence="17">CBS 101060</strain>
    </source>
</reference>
<keyword evidence="9" id="KW-1015">Disulfide bond</keyword>
<dbReference type="InterPro" id="IPR005103">
    <property type="entry name" value="AA9_LPMO"/>
</dbReference>
<protein>
    <recommendedName>
        <fullName evidence="14">lytic cellulose monooxygenase (C4-dehydrogenating)</fullName>
        <ecNumber evidence="14">1.14.99.56</ecNumber>
    </recommendedName>
</protein>
<comment type="catalytic activity">
    <reaction evidence="13">
        <text>[(1-&gt;4)-beta-D-glucosyl]n+m + reduced acceptor + O2 = 4-dehydro-beta-D-glucosyl-[(1-&gt;4)-beta-D-glucosyl]n-1 + [(1-&gt;4)-beta-D-glucosyl]m + acceptor + H2O.</text>
        <dbReference type="EC" id="1.14.99.56"/>
    </reaction>
</comment>
<keyword evidence="3" id="KW-0964">Secreted</keyword>
<evidence type="ECO:0000313" key="17">
    <source>
        <dbReference type="EMBL" id="KAF2840105.1"/>
    </source>
</evidence>
<evidence type="ECO:0000256" key="13">
    <source>
        <dbReference type="ARBA" id="ARBA00045077"/>
    </source>
</evidence>
<feature type="domain" description="Auxiliary Activity family 9 catalytic" evidence="16">
    <location>
        <begin position="17"/>
        <end position="233"/>
    </location>
</feature>
<dbReference type="InterPro" id="IPR049892">
    <property type="entry name" value="AA9"/>
</dbReference>
<keyword evidence="7" id="KW-0186">Copper</keyword>
<evidence type="ECO:0000256" key="11">
    <source>
        <dbReference type="ARBA" id="ARBA00023326"/>
    </source>
</evidence>
<evidence type="ECO:0000256" key="10">
    <source>
        <dbReference type="ARBA" id="ARBA00023277"/>
    </source>
</evidence>
<evidence type="ECO:0000256" key="4">
    <source>
        <dbReference type="ARBA" id="ARBA00022723"/>
    </source>
</evidence>